<reference evidence="2" key="1">
    <citation type="journal article" date="2022" name="bioRxiv">
        <title>Sequencing and chromosome-scale assembly of the giantPleurodeles waltlgenome.</title>
        <authorList>
            <person name="Brown T."/>
            <person name="Elewa A."/>
            <person name="Iarovenko S."/>
            <person name="Subramanian E."/>
            <person name="Araus A.J."/>
            <person name="Petzold A."/>
            <person name="Susuki M."/>
            <person name="Suzuki K.-i.T."/>
            <person name="Hayashi T."/>
            <person name="Toyoda A."/>
            <person name="Oliveira C."/>
            <person name="Osipova E."/>
            <person name="Leigh N.D."/>
            <person name="Simon A."/>
            <person name="Yun M.H."/>
        </authorList>
    </citation>
    <scope>NUCLEOTIDE SEQUENCE</scope>
    <source>
        <strain evidence="2">20211129_DDA</strain>
        <tissue evidence="2">Liver</tissue>
    </source>
</reference>
<gene>
    <name evidence="2" type="ORF">NDU88_005311</name>
</gene>
<dbReference type="EMBL" id="JANPWB010000007">
    <property type="protein sequence ID" value="KAJ1173479.1"/>
    <property type="molecule type" value="Genomic_DNA"/>
</dbReference>
<evidence type="ECO:0000313" key="2">
    <source>
        <dbReference type="EMBL" id="KAJ1173479.1"/>
    </source>
</evidence>
<comment type="caution">
    <text evidence="2">The sequence shown here is derived from an EMBL/GenBank/DDBJ whole genome shotgun (WGS) entry which is preliminary data.</text>
</comment>
<dbReference type="Proteomes" id="UP001066276">
    <property type="component" value="Chromosome 4_1"/>
</dbReference>
<keyword evidence="3" id="KW-1185">Reference proteome</keyword>
<proteinExistence type="predicted"/>
<dbReference type="AlphaFoldDB" id="A0AAV7TAB9"/>
<protein>
    <submittedName>
        <fullName evidence="2">Uncharacterized protein</fullName>
    </submittedName>
</protein>
<name>A0AAV7TAB9_PLEWA</name>
<accession>A0AAV7TAB9</accession>
<organism evidence="2 3">
    <name type="scientific">Pleurodeles waltl</name>
    <name type="common">Iberian ribbed newt</name>
    <dbReference type="NCBI Taxonomy" id="8319"/>
    <lineage>
        <taxon>Eukaryota</taxon>
        <taxon>Metazoa</taxon>
        <taxon>Chordata</taxon>
        <taxon>Craniata</taxon>
        <taxon>Vertebrata</taxon>
        <taxon>Euteleostomi</taxon>
        <taxon>Amphibia</taxon>
        <taxon>Batrachia</taxon>
        <taxon>Caudata</taxon>
        <taxon>Salamandroidea</taxon>
        <taxon>Salamandridae</taxon>
        <taxon>Pleurodelinae</taxon>
        <taxon>Pleurodeles</taxon>
    </lineage>
</organism>
<feature type="region of interest" description="Disordered" evidence="1">
    <location>
        <begin position="1"/>
        <end position="102"/>
    </location>
</feature>
<sequence length="171" mass="18028">MPIYMPLRPGDRAQASPDTTEAQAECERHLSQVSARGGPGALSPHLFRVQRCSGSRSTERSAVPLAAHAPGPGRPDRTRSGRGAGAPEPRSAKRHTAPQEINGRWSPNAIWWGAIWWGAAGRLSPRKGLSLHGAGASATPRSTLQSWATAGLARPAVKYVGLPPGAWGEPP</sequence>
<evidence type="ECO:0000313" key="3">
    <source>
        <dbReference type="Proteomes" id="UP001066276"/>
    </source>
</evidence>
<evidence type="ECO:0000256" key="1">
    <source>
        <dbReference type="SAM" id="MobiDB-lite"/>
    </source>
</evidence>